<keyword evidence="6" id="KW-1185">Reference proteome</keyword>
<dbReference type="Gene3D" id="2.60.120.260">
    <property type="entry name" value="Galactose-binding domain-like"/>
    <property type="match status" value="1"/>
</dbReference>
<evidence type="ECO:0000313" key="5">
    <source>
        <dbReference type="EMBL" id="KAF3942592.1"/>
    </source>
</evidence>
<keyword evidence="2" id="KW-0378">Hydrolase</keyword>
<dbReference type="Gene3D" id="2.60.120.740">
    <property type="match status" value="1"/>
</dbReference>
<dbReference type="SUPFAM" id="SSF49785">
    <property type="entry name" value="Galactose-binding domain-like"/>
    <property type="match status" value="1"/>
</dbReference>
<dbReference type="InterPro" id="IPR043159">
    <property type="entry name" value="Lectin_gal-bd_sf"/>
</dbReference>
<dbReference type="Proteomes" id="UP000737018">
    <property type="component" value="Unassembled WGS sequence"/>
</dbReference>
<dbReference type="GO" id="GO:0004565">
    <property type="term" value="F:beta-galactosidase activity"/>
    <property type="evidence" value="ECO:0007669"/>
    <property type="project" value="UniProtKB-ARBA"/>
</dbReference>
<dbReference type="FunFam" id="2.60.120.260:FF:000076">
    <property type="entry name" value="Beta-galactosidase"/>
    <property type="match status" value="1"/>
</dbReference>
<dbReference type="InterPro" id="IPR041392">
    <property type="entry name" value="GHD"/>
</dbReference>
<name>A0A8J4Q4N6_9ROSI</name>
<dbReference type="PANTHER" id="PTHR23421">
    <property type="entry name" value="BETA-GALACTOSIDASE RELATED"/>
    <property type="match status" value="1"/>
</dbReference>
<dbReference type="Pfam" id="PF21467">
    <property type="entry name" value="BetaGal_gal-bd"/>
    <property type="match status" value="1"/>
</dbReference>
<dbReference type="Pfam" id="PF17834">
    <property type="entry name" value="GHD"/>
    <property type="match status" value="1"/>
</dbReference>
<dbReference type="AlphaFoldDB" id="A0A8J4Q4N6"/>
<dbReference type="InterPro" id="IPR048913">
    <property type="entry name" value="BetaGal_gal-bd"/>
</dbReference>
<gene>
    <name evidence="5" type="ORF">CMV_030763</name>
</gene>
<dbReference type="InterPro" id="IPR001944">
    <property type="entry name" value="Glycoside_Hdrlase_35"/>
</dbReference>
<organism evidence="5 6">
    <name type="scientific">Castanea mollissima</name>
    <name type="common">Chinese chestnut</name>
    <dbReference type="NCBI Taxonomy" id="60419"/>
    <lineage>
        <taxon>Eukaryota</taxon>
        <taxon>Viridiplantae</taxon>
        <taxon>Streptophyta</taxon>
        <taxon>Embryophyta</taxon>
        <taxon>Tracheophyta</taxon>
        <taxon>Spermatophyta</taxon>
        <taxon>Magnoliopsida</taxon>
        <taxon>eudicotyledons</taxon>
        <taxon>Gunneridae</taxon>
        <taxon>Pentapetalae</taxon>
        <taxon>rosids</taxon>
        <taxon>fabids</taxon>
        <taxon>Fagales</taxon>
        <taxon>Fagaceae</taxon>
        <taxon>Castanea</taxon>
    </lineage>
</organism>
<dbReference type="InterPro" id="IPR008979">
    <property type="entry name" value="Galactose-bd-like_sf"/>
</dbReference>
<accession>A0A8J4Q4N6</accession>
<proteinExistence type="predicted"/>
<reference evidence="5" key="1">
    <citation type="submission" date="2020-03" db="EMBL/GenBank/DDBJ databases">
        <title>Castanea mollissima Vanexum genome sequencing.</title>
        <authorList>
            <person name="Staton M."/>
        </authorList>
    </citation>
    <scope>NUCLEOTIDE SEQUENCE</scope>
    <source>
        <tissue evidence="5">Leaf</tissue>
    </source>
</reference>
<dbReference type="Pfam" id="PF02140">
    <property type="entry name" value="SUEL_Lectin"/>
    <property type="match status" value="1"/>
</dbReference>
<sequence>MVSATIFSYQGKSSCFFRNANSNDVTINFQNTMYTIPAWSVTILPDCSTEVYNTARVNTQTSIMVKKDNQADESKEPFVLKWQWRPEHYFEHIKKNGFVDGSEGLNHISLCNATVGLANYGANFDMVPVGISSGPVRLIAKQRLDNLRKFGKTKYILEDISMELDHSKWTYKVGLHGEEELKLQEPYFSQHQKWSQGPVPTNRMFVWYKTTFKAPIGSDPVAVDLMGLGKGHAWINGHSIGRYWPSYLAGEDGCSSECDYRGSYSDSKCLTNCGKPSQRWYHVPRSFLRDDENKLILFEEAGGNPFNVKFQTVTVGKACANAYEGNTLELSCQGGSAISEIKFASFGLPEGACGSFRTGSCESSNALSIIQKECLGKERCSLDVSEKSLGPTGCKATNRLAVEVTC</sequence>
<protein>
    <recommendedName>
        <fullName evidence="4">SUEL-type lectin domain-containing protein</fullName>
    </recommendedName>
</protein>
<evidence type="ECO:0000259" key="4">
    <source>
        <dbReference type="PROSITE" id="PS50228"/>
    </source>
</evidence>
<dbReference type="OrthoDB" id="1657402at2759"/>
<keyword evidence="1" id="KW-0732">Signal</keyword>
<dbReference type="PROSITE" id="PS50228">
    <property type="entry name" value="SUEL_LECTIN"/>
    <property type="match status" value="1"/>
</dbReference>
<dbReference type="EMBL" id="JRKL02013695">
    <property type="protein sequence ID" value="KAF3942592.1"/>
    <property type="molecule type" value="Genomic_DNA"/>
</dbReference>
<dbReference type="CDD" id="cd22842">
    <property type="entry name" value="Gal_Rha_Lectin_BGal"/>
    <property type="match status" value="1"/>
</dbReference>
<dbReference type="GO" id="GO:0030246">
    <property type="term" value="F:carbohydrate binding"/>
    <property type="evidence" value="ECO:0007669"/>
    <property type="project" value="InterPro"/>
</dbReference>
<evidence type="ECO:0000256" key="3">
    <source>
        <dbReference type="ARBA" id="ARBA00023295"/>
    </source>
</evidence>
<dbReference type="InterPro" id="IPR000922">
    <property type="entry name" value="Lectin_gal-bd_dom"/>
</dbReference>
<evidence type="ECO:0000256" key="1">
    <source>
        <dbReference type="ARBA" id="ARBA00022729"/>
    </source>
</evidence>
<comment type="caution">
    <text evidence="5">The sequence shown here is derived from an EMBL/GenBank/DDBJ whole genome shotgun (WGS) entry which is preliminary data.</text>
</comment>
<dbReference type="GO" id="GO:0005975">
    <property type="term" value="P:carbohydrate metabolic process"/>
    <property type="evidence" value="ECO:0007669"/>
    <property type="project" value="InterPro"/>
</dbReference>
<dbReference type="PRINTS" id="PR00742">
    <property type="entry name" value="GLHYDRLASE35"/>
</dbReference>
<evidence type="ECO:0000313" key="6">
    <source>
        <dbReference type="Proteomes" id="UP000737018"/>
    </source>
</evidence>
<evidence type="ECO:0000256" key="2">
    <source>
        <dbReference type="ARBA" id="ARBA00022801"/>
    </source>
</evidence>
<keyword evidence="3" id="KW-0326">Glycosidase</keyword>
<feature type="domain" description="SUEL-type lectin" evidence="4">
    <location>
        <begin position="322"/>
        <end position="406"/>
    </location>
</feature>